<dbReference type="Proteomes" id="UP000034681">
    <property type="component" value="Unassembled WGS sequence"/>
</dbReference>
<dbReference type="STRING" id="317619.GCA_000332315_00560"/>
<gene>
    <name evidence="4" type="ORF">PROH_08790</name>
</gene>
<dbReference type="InterPro" id="IPR005537">
    <property type="entry name" value="RAMP_III_fam"/>
</dbReference>
<evidence type="ECO:0000313" key="5">
    <source>
        <dbReference type="Proteomes" id="UP000034681"/>
    </source>
</evidence>
<accession>A0A0M2PUV3</accession>
<sequence>MQPPLTVSPTQTMRSRGTTPMPPNLQTSPADKPYRFVSLPDRAKKQPVTAGQECFDHQRYTGILSLTLNVETATLVASGIIALGTDVGLKEPLVKTAIQRDRQLLIPGSSLKGVVRSAFEAITASCLGLPQAKTTSKKTLHVASELAKCGAVKVSPEQTLQDKRNSRLCPACRVFGTMGWQGLACFSEAVGTGQVTTSYMPTLKSPQPAYQAYDNGQQQVTGRKFYVSTTETVPENKKNIPTQTAKPGYQFKTSLRVTNLSEQEIGALLLALGLENLDQPWKLRLGSGKPVGFGNLTVQVTEWTALAGEGSPSQTVIDRYRTYAQQPGSLTGEGLRQFQQRCMAAAKQSNYVLGPQLQQLTHILTETNYQPKEQY</sequence>
<feature type="compositionally biased region" description="Polar residues" evidence="2">
    <location>
        <begin position="1"/>
        <end position="29"/>
    </location>
</feature>
<evidence type="ECO:0000313" key="4">
    <source>
        <dbReference type="EMBL" id="KKI99894.1"/>
    </source>
</evidence>
<dbReference type="eggNOG" id="COG1337">
    <property type="taxonomic scope" value="Bacteria"/>
</dbReference>
<organism evidence="4 5">
    <name type="scientific">Prochlorothrix hollandica PCC 9006 = CALU 1027</name>
    <dbReference type="NCBI Taxonomy" id="317619"/>
    <lineage>
        <taxon>Bacteria</taxon>
        <taxon>Bacillati</taxon>
        <taxon>Cyanobacteriota</taxon>
        <taxon>Cyanophyceae</taxon>
        <taxon>Prochlorotrichales</taxon>
        <taxon>Prochlorotrichaceae</taxon>
        <taxon>Prochlorothrix</taxon>
    </lineage>
</organism>
<evidence type="ECO:0000259" key="3">
    <source>
        <dbReference type="Pfam" id="PF03787"/>
    </source>
</evidence>
<name>A0A0M2PUV3_PROHO</name>
<evidence type="ECO:0000256" key="1">
    <source>
        <dbReference type="ARBA" id="ARBA00023118"/>
    </source>
</evidence>
<keyword evidence="1" id="KW-0051">Antiviral defense</keyword>
<dbReference type="Pfam" id="PF03787">
    <property type="entry name" value="RAMPs"/>
    <property type="match status" value="1"/>
</dbReference>
<dbReference type="PANTHER" id="PTHR35579">
    <property type="entry name" value="CRISPR SYSTEM CMS ENDORIBONUCLEASE CSM3"/>
    <property type="match status" value="1"/>
</dbReference>
<dbReference type="PANTHER" id="PTHR35579:SF3">
    <property type="entry name" value="CRISPR SYSTEM CMS ENDORIBONUCLEASE CSM3"/>
    <property type="match status" value="1"/>
</dbReference>
<proteinExistence type="predicted"/>
<keyword evidence="5" id="KW-1185">Reference proteome</keyword>
<dbReference type="EMBL" id="AJTX02000004">
    <property type="protein sequence ID" value="KKI99894.1"/>
    <property type="molecule type" value="Genomic_DNA"/>
</dbReference>
<feature type="region of interest" description="Disordered" evidence="2">
    <location>
        <begin position="1"/>
        <end position="32"/>
    </location>
</feature>
<comment type="caution">
    <text evidence="4">The sequence shown here is derived from an EMBL/GenBank/DDBJ whole genome shotgun (WGS) entry which is preliminary data.</text>
</comment>
<dbReference type="GO" id="GO:0051607">
    <property type="term" value="P:defense response to virus"/>
    <property type="evidence" value="ECO:0007669"/>
    <property type="project" value="UniProtKB-KW"/>
</dbReference>
<evidence type="ECO:0000256" key="2">
    <source>
        <dbReference type="SAM" id="MobiDB-lite"/>
    </source>
</evidence>
<protein>
    <recommendedName>
        <fullName evidence="3">CRISPR type III-associated protein domain-containing protein</fullName>
    </recommendedName>
</protein>
<dbReference type="OrthoDB" id="5362408at2"/>
<dbReference type="AlphaFoldDB" id="A0A0M2PUV3"/>
<feature type="domain" description="CRISPR type III-associated protein" evidence="3">
    <location>
        <begin position="95"/>
        <end position="296"/>
    </location>
</feature>
<reference evidence="4" key="1">
    <citation type="submission" date="2012-04" db="EMBL/GenBank/DDBJ databases">
        <authorList>
            <person name="Borisov I.G."/>
            <person name="Ivanikova N.V."/>
            <person name="Pinevich A.V."/>
        </authorList>
    </citation>
    <scope>NUCLEOTIDE SEQUENCE</scope>
    <source>
        <strain evidence="4">CALU 1027</strain>
    </source>
</reference>
<dbReference type="InterPro" id="IPR052216">
    <property type="entry name" value="CRISPR_Csm3_endoribonuclease"/>
</dbReference>